<feature type="compositionally biased region" description="Gly residues" evidence="6">
    <location>
        <begin position="29"/>
        <end position="49"/>
    </location>
</feature>
<feature type="region of interest" description="Disordered" evidence="6">
    <location>
        <begin position="1"/>
        <end position="70"/>
    </location>
</feature>
<evidence type="ECO:0000256" key="3">
    <source>
        <dbReference type="ARBA" id="ARBA00022692"/>
    </source>
</evidence>
<accession>A0A919GKN1</accession>
<dbReference type="Gene3D" id="1.20.1250.20">
    <property type="entry name" value="MFS general substrate transporter like domains"/>
    <property type="match status" value="1"/>
</dbReference>
<feature type="region of interest" description="Disordered" evidence="6">
    <location>
        <begin position="472"/>
        <end position="545"/>
    </location>
</feature>
<protein>
    <recommendedName>
        <fullName evidence="10">MFS transporter</fullName>
    </recommendedName>
</protein>
<evidence type="ECO:0000256" key="1">
    <source>
        <dbReference type="ARBA" id="ARBA00004651"/>
    </source>
</evidence>
<evidence type="ECO:0000313" key="8">
    <source>
        <dbReference type="EMBL" id="GHH86237.1"/>
    </source>
</evidence>
<dbReference type="AlphaFoldDB" id="A0A919GKN1"/>
<feature type="compositionally biased region" description="Pro residues" evidence="6">
    <location>
        <begin position="536"/>
        <end position="545"/>
    </location>
</feature>
<dbReference type="Proteomes" id="UP000603708">
    <property type="component" value="Unassembled WGS sequence"/>
</dbReference>
<feature type="transmembrane region" description="Helical" evidence="7">
    <location>
        <begin position="157"/>
        <end position="179"/>
    </location>
</feature>
<feature type="transmembrane region" description="Helical" evidence="7">
    <location>
        <begin position="111"/>
        <end position="136"/>
    </location>
</feature>
<keyword evidence="2" id="KW-1003">Cell membrane</keyword>
<evidence type="ECO:0000313" key="9">
    <source>
        <dbReference type="Proteomes" id="UP000603708"/>
    </source>
</evidence>
<feature type="compositionally biased region" description="Low complexity" evidence="6">
    <location>
        <begin position="50"/>
        <end position="61"/>
    </location>
</feature>
<dbReference type="GO" id="GO:0005886">
    <property type="term" value="C:plasma membrane"/>
    <property type="evidence" value="ECO:0007669"/>
    <property type="project" value="UniProtKB-SubCell"/>
</dbReference>
<keyword evidence="3 7" id="KW-0812">Transmembrane</keyword>
<evidence type="ECO:0000256" key="7">
    <source>
        <dbReference type="SAM" id="Phobius"/>
    </source>
</evidence>
<keyword evidence="5 7" id="KW-0472">Membrane</keyword>
<reference evidence="8" key="2">
    <citation type="submission" date="2020-09" db="EMBL/GenBank/DDBJ databases">
        <authorList>
            <person name="Sun Q."/>
            <person name="Ohkuma M."/>
        </authorList>
    </citation>
    <scope>NUCLEOTIDE SEQUENCE</scope>
    <source>
        <strain evidence="8">JCM 5069</strain>
    </source>
</reference>
<evidence type="ECO:0000256" key="2">
    <source>
        <dbReference type="ARBA" id="ARBA00022475"/>
    </source>
</evidence>
<feature type="transmembrane region" description="Helical" evidence="7">
    <location>
        <begin position="372"/>
        <end position="397"/>
    </location>
</feature>
<dbReference type="PANTHER" id="PTHR23513">
    <property type="entry name" value="INTEGRAL MEMBRANE EFFLUX PROTEIN-RELATED"/>
    <property type="match status" value="1"/>
</dbReference>
<evidence type="ECO:0000256" key="6">
    <source>
        <dbReference type="SAM" id="MobiDB-lite"/>
    </source>
</evidence>
<dbReference type="InterPro" id="IPR011701">
    <property type="entry name" value="MFS"/>
</dbReference>
<feature type="compositionally biased region" description="Low complexity" evidence="6">
    <location>
        <begin position="475"/>
        <end position="500"/>
    </location>
</feature>
<reference evidence="8" key="1">
    <citation type="journal article" date="2014" name="Int. J. Syst. Evol. Microbiol.">
        <title>Complete genome sequence of Corynebacterium casei LMG S-19264T (=DSM 44701T), isolated from a smear-ripened cheese.</title>
        <authorList>
            <consortium name="US DOE Joint Genome Institute (JGI-PGF)"/>
            <person name="Walter F."/>
            <person name="Albersmeier A."/>
            <person name="Kalinowski J."/>
            <person name="Ruckert C."/>
        </authorList>
    </citation>
    <scope>NUCLEOTIDE SEQUENCE</scope>
    <source>
        <strain evidence="8">JCM 5069</strain>
    </source>
</reference>
<proteinExistence type="predicted"/>
<gene>
    <name evidence="8" type="ORF">GCM10018793_57410</name>
</gene>
<dbReference type="RefSeq" id="WP_189937020.1">
    <property type="nucleotide sequence ID" value="NZ_BNCD01000021.1"/>
</dbReference>
<feature type="transmembrane region" description="Helical" evidence="7">
    <location>
        <begin position="348"/>
        <end position="366"/>
    </location>
</feature>
<sequence length="545" mass="54492">MTGQGAAHRGTPRPDDPGSGSTRPARARTGGGSQPGGRPEGSRPGGGLPAGRSSRTSGASGSRREEHADHPRRLWSRDFGLFFAARALAKLGETMLPVALAAGLLEHGYGASAVGLAMASSVACFAGLVIFGGVLADRLGARGLMIGADLVRLVSQSLAAVFFFTGHVVLWQVCAIGAVNGAASAVFQPGVASTVPRLAADVQAANGAIRIAESTSQLAGPALAGLLVAFASPGGVFAAHAATYALSALCLMLLRLPSTAPGTPERTTGFRADLVEGWREFGSRTWLWGVIAIWCVLMIGASGPTVPLVATQVVQEHGPRAYGLINSALGAGTVVGGLAALRARPRRMLRAGSLALFLYALFPAAVGAQLGVAAMAAGAAVAGIGMSFWGVMWATSVQTQVSPAVLNRIHAYDVAGSLAMMPVGQALAGPAAGVFGTGHVLLAGGLVTLLVAVALLSVPAIRNLVRVDQSLSHYAPGPGAARPRGAGDADDAGTTAPRRAPGARGTTAVPARPAAPGALAVRGTEPAGAGTTGPVTPEPPGPGSR</sequence>
<feature type="transmembrane region" description="Helical" evidence="7">
    <location>
        <begin position="440"/>
        <end position="461"/>
    </location>
</feature>
<organism evidence="8 9">
    <name type="scientific">Streptomyces sulfonofaciens</name>
    <dbReference type="NCBI Taxonomy" id="68272"/>
    <lineage>
        <taxon>Bacteria</taxon>
        <taxon>Bacillati</taxon>
        <taxon>Actinomycetota</taxon>
        <taxon>Actinomycetes</taxon>
        <taxon>Kitasatosporales</taxon>
        <taxon>Streptomycetaceae</taxon>
        <taxon>Streptomyces</taxon>
    </lineage>
</organism>
<feature type="transmembrane region" description="Helical" evidence="7">
    <location>
        <begin position="79"/>
        <end position="105"/>
    </location>
</feature>
<keyword evidence="4 7" id="KW-1133">Transmembrane helix</keyword>
<dbReference type="PRINTS" id="PR01747">
    <property type="entry name" value="DENSEGRNULE7"/>
</dbReference>
<dbReference type="Pfam" id="PF07690">
    <property type="entry name" value="MFS_1"/>
    <property type="match status" value="1"/>
</dbReference>
<keyword evidence="9" id="KW-1185">Reference proteome</keyword>
<dbReference type="InterPro" id="IPR036259">
    <property type="entry name" value="MFS_trans_sf"/>
</dbReference>
<dbReference type="GO" id="GO:0022857">
    <property type="term" value="F:transmembrane transporter activity"/>
    <property type="evidence" value="ECO:0007669"/>
    <property type="project" value="InterPro"/>
</dbReference>
<dbReference type="InterPro" id="IPR008120">
    <property type="entry name" value="Dense_granule_Gra7_protein"/>
</dbReference>
<evidence type="ECO:0000256" key="4">
    <source>
        <dbReference type="ARBA" id="ARBA00022989"/>
    </source>
</evidence>
<feature type="transmembrane region" description="Helical" evidence="7">
    <location>
        <begin position="409"/>
        <end position="428"/>
    </location>
</feature>
<evidence type="ECO:0000256" key="5">
    <source>
        <dbReference type="ARBA" id="ARBA00023136"/>
    </source>
</evidence>
<feature type="compositionally biased region" description="Low complexity" evidence="6">
    <location>
        <begin position="523"/>
        <end position="535"/>
    </location>
</feature>
<evidence type="ECO:0008006" key="10">
    <source>
        <dbReference type="Google" id="ProtNLM"/>
    </source>
</evidence>
<dbReference type="SUPFAM" id="SSF103473">
    <property type="entry name" value="MFS general substrate transporter"/>
    <property type="match status" value="1"/>
</dbReference>
<dbReference type="GO" id="GO:0005576">
    <property type="term" value="C:extracellular region"/>
    <property type="evidence" value="ECO:0007669"/>
    <property type="project" value="InterPro"/>
</dbReference>
<dbReference type="CDD" id="cd06173">
    <property type="entry name" value="MFS_MefA_like"/>
    <property type="match status" value="1"/>
</dbReference>
<feature type="transmembrane region" description="Helical" evidence="7">
    <location>
        <begin position="286"/>
        <end position="309"/>
    </location>
</feature>
<dbReference type="EMBL" id="BNCD01000021">
    <property type="protein sequence ID" value="GHH86237.1"/>
    <property type="molecule type" value="Genomic_DNA"/>
</dbReference>
<feature type="transmembrane region" description="Helical" evidence="7">
    <location>
        <begin position="321"/>
        <end position="341"/>
    </location>
</feature>
<comment type="subcellular location">
    <subcellularLocation>
        <location evidence="1">Cell membrane</location>
        <topology evidence="1">Multi-pass membrane protein</topology>
    </subcellularLocation>
</comment>
<comment type="caution">
    <text evidence="8">The sequence shown here is derived from an EMBL/GenBank/DDBJ whole genome shotgun (WGS) entry which is preliminary data.</text>
</comment>
<name>A0A919GKN1_9ACTN</name>
<dbReference type="PANTHER" id="PTHR23513:SF11">
    <property type="entry name" value="STAPHYLOFERRIN A TRANSPORTER"/>
    <property type="match status" value="1"/>
</dbReference>